<dbReference type="GO" id="GO:0006508">
    <property type="term" value="P:proteolysis"/>
    <property type="evidence" value="ECO:0007669"/>
    <property type="project" value="UniProtKB-KW"/>
</dbReference>
<evidence type="ECO:0000256" key="4">
    <source>
        <dbReference type="ARBA" id="ARBA00022801"/>
    </source>
</evidence>
<dbReference type="AlphaFoldDB" id="A0A915Q868"/>
<name>A0A915Q868_9BILA</name>
<dbReference type="InterPro" id="IPR042269">
    <property type="entry name" value="Ser_carbopepase_S28_SKS"/>
</dbReference>
<dbReference type="GO" id="GO:0008239">
    <property type="term" value="F:dipeptidyl-peptidase activity"/>
    <property type="evidence" value="ECO:0007669"/>
    <property type="project" value="TreeGrafter"/>
</dbReference>
<keyword evidence="4" id="KW-0378">Hydrolase</keyword>
<keyword evidence="5" id="KW-0325">Glycoprotein</keyword>
<evidence type="ECO:0000256" key="3">
    <source>
        <dbReference type="ARBA" id="ARBA00022729"/>
    </source>
</evidence>
<dbReference type="PANTHER" id="PTHR11010:SF34">
    <property type="entry name" value="SERINE PROTEASE F56F10.1-RELATED"/>
    <property type="match status" value="1"/>
</dbReference>
<protein>
    <submittedName>
        <fullName evidence="7">Serine carboxypeptidase S28 family protein</fullName>
    </submittedName>
</protein>
<evidence type="ECO:0000313" key="6">
    <source>
        <dbReference type="Proteomes" id="UP000887581"/>
    </source>
</evidence>
<keyword evidence="3" id="KW-0732">Signal</keyword>
<keyword evidence="2" id="KW-0645">Protease</keyword>
<evidence type="ECO:0000256" key="5">
    <source>
        <dbReference type="ARBA" id="ARBA00023180"/>
    </source>
</evidence>
<dbReference type="GO" id="GO:0070008">
    <property type="term" value="F:serine-type exopeptidase activity"/>
    <property type="evidence" value="ECO:0007669"/>
    <property type="project" value="InterPro"/>
</dbReference>
<dbReference type="PANTHER" id="PTHR11010">
    <property type="entry name" value="PROTEASE S28 PRO-X CARBOXYPEPTIDASE-RELATED"/>
    <property type="match status" value="1"/>
</dbReference>
<dbReference type="WBParaSite" id="sdigi.contig924.g10004.t1">
    <property type="protein sequence ID" value="sdigi.contig924.g10004.t1"/>
    <property type="gene ID" value="sdigi.contig924.g10004"/>
</dbReference>
<dbReference type="Pfam" id="PF05577">
    <property type="entry name" value="Peptidase_S28"/>
    <property type="match status" value="2"/>
</dbReference>
<evidence type="ECO:0000313" key="7">
    <source>
        <dbReference type="WBParaSite" id="sdigi.contig924.g10004.t1"/>
    </source>
</evidence>
<organism evidence="6 7">
    <name type="scientific">Setaria digitata</name>
    <dbReference type="NCBI Taxonomy" id="48799"/>
    <lineage>
        <taxon>Eukaryota</taxon>
        <taxon>Metazoa</taxon>
        <taxon>Ecdysozoa</taxon>
        <taxon>Nematoda</taxon>
        <taxon>Chromadorea</taxon>
        <taxon>Rhabditida</taxon>
        <taxon>Spirurina</taxon>
        <taxon>Spiruromorpha</taxon>
        <taxon>Filarioidea</taxon>
        <taxon>Setariidae</taxon>
        <taxon>Setaria</taxon>
    </lineage>
</organism>
<reference evidence="7" key="1">
    <citation type="submission" date="2022-11" db="UniProtKB">
        <authorList>
            <consortium name="WormBaseParasite"/>
        </authorList>
    </citation>
    <scope>IDENTIFICATION</scope>
</reference>
<evidence type="ECO:0000256" key="2">
    <source>
        <dbReference type="ARBA" id="ARBA00022670"/>
    </source>
</evidence>
<dbReference type="Gene3D" id="1.20.120.980">
    <property type="entry name" value="Serine carboxypeptidase S28, SKS domain"/>
    <property type="match status" value="2"/>
</dbReference>
<evidence type="ECO:0000256" key="1">
    <source>
        <dbReference type="ARBA" id="ARBA00011079"/>
    </source>
</evidence>
<comment type="similarity">
    <text evidence="1">Belongs to the peptidase S28 family.</text>
</comment>
<dbReference type="InterPro" id="IPR008758">
    <property type="entry name" value="Peptidase_S28"/>
</dbReference>
<dbReference type="SUPFAM" id="SSF53474">
    <property type="entry name" value="alpha/beta-Hydrolases"/>
    <property type="match status" value="1"/>
</dbReference>
<keyword evidence="6" id="KW-1185">Reference proteome</keyword>
<dbReference type="Proteomes" id="UP000887581">
    <property type="component" value="Unplaced"/>
</dbReference>
<dbReference type="InterPro" id="IPR029058">
    <property type="entry name" value="AB_hydrolase_fold"/>
</dbReference>
<accession>A0A915Q868</accession>
<sequence>MDDLIVQKYSVMGNERDKNETLIELKEAYSQVETDWISQRIDHFKQTDKREYYQRFMYNMEFYNDSGLAFLLIGGEGKISKSWIGYPRFPLLIWAKKYGAACFLLEHRFFGKSQPFNNISVESYKYLTIDQVLADTKSFIIEANEIFFPNITKPRWILFGSSYSGALATWFRATNENLTTAAIVSSGVVQAKVDQYYYLKNVEDKLEKENPKCPEAVRLGMEEIIGKIYTLDGRKELAKAFKACEAFPEPPTSKIARRSWLWLSCTQIGFMSTTNYGKSIFGSSVPLDFYIDQCMDIFGDKYDAEQVHNGVHKTLRKYGGNLYYNGTRTVFVNGSNDPWKTACFLNLNDTMREVYSVMVEGGSHCTDTHAVDRSDSQSLRNVRAFVKTKLEMFIRNLYNH</sequence>
<proteinExistence type="inferred from homology"/>
<dbReference type="Gene3D" id="3.40.50.1820">
    <property type="entry name" value="alpha/beta hydrolase"/>
    <property type="match status" value="2"/>
</dbReference>